<dbReference type="InterPro" id="IPR029063">
    <property type="entry name" value="SAM-dependent_MTases_sf"/>
</dbReference>
<keyword evidence="2" id="KW-1185">Reference proteome</keyword>
<dbReference type="RefSeq" id="WP_187525580.1">
    <property type="nucleotide sequence ID" value="NZ_JACRTA010000003.1"/>
</dbReference>
<dbReference type="Gene3D" id="3.40.50.150">
    <property type="entry name" value="Vaccinia Virus protein VP39"/>
    <property type="match status" value="1"/>
</dbReference>
<dbReference type="EMBL" id="JACRTA010000003">
    <property type="protein sequence ID" value="MBC8569006.1"/>
    <property type="molecule type" value="Genomic_DNA"/>
</dbReference>
<dbReference type="AlphaFoldDB" id="A0A926EBM4"/>
<dbReference type="PANTHER" id="PTHR38451:SF1">
    <property type="entry name" value="TRNA (ADENINE(22)-N(1))-METHYLTRANSFERASE"/>
    <property type="match status" value="1"/>
</dbReference>
<proteinExistence type="predicted"/>
<dbReference type="Pfam" id="PF12847">
    <property type="entry name" value="Methyltransf_18"/>
    <property type="match status" value="1"/>
</dbReference>
<dbReference type="GO" id="GO:0032259">
    <property type="term" value="P:methylation"/>
    <property type="evidence" value="ECO:0007669"/>
    <property type="project" value="UniProtKB-KW"/>
</dbReference>
<dbReference type="Proteomes" id="UP000610862">
    <property type="component" value="Unassembled WGS sequence"/>
</dbReference>
<sequence length="252" mass="28391">MINLSNRLQTIAGRISKGETMADIGTDHGFLPIYMVNSGISPMAVMTDVSESSLMKGQRNFREYADIGSGIYFRTGDGLSVLKKSEVDTVVIAGMGGKLIRDMMNADMKLTSSFRKFILQPRIRQGELRKWLLENGFTIIHEDLAEEGKYITEIITVLSPGSEICDDDGQCLSITDCNIQGNNDNMIFYRLPPWITEATGPVEEFIMRNLDIEKKKLENVMLSKKRDHILEANICSAIYYLKGLLEEYRKNG</sequence>
<dbReference type="PANTHER" id="PTHR38451">
    <property type="entry name" value="TRNA (ADENINE(22)-N(1))-METHYLTRANSFERASE"/>
    <property type="match status" value="1"/>
</dbReference>
<keyword evidence="1" id="KW-0808">Transferase</keyword>
<dbReference type="SUPFAM" id="SSF53335">
    <property type="entry name" value="S-adenosyl-L-methionine-dependent methyltransferases"/>
    <property type="match status" value="1"/>
</dbReference>
<organism evidence="1 2">
    <name type="scientific">Lentihominibacter hominis</name>
    <dbReference type="NCBI Taxonomy" id="2763645"/>
    <lineage>
        <taxon>Bacteria</taxon>
        <taxon>Bacillati</taxon>
        <taxon>Bacillota</taxon>
        <taxon>Clostridia</taxon>
        <taxon>Peptostreptococcales</taxon>
        <taxon>Anaerovoracaceae</taxon>
        <taxon>Lentihominibacter</taxon>
    </lineage>
</organism>
<evidence type="ECO:0000313" key="2">
    <source>
        <dbReference type="Proteomes" id="UP000610862"/>
    </source>
</evidence>
<dbReference type="GO" id="GO:0008168">
    <property type="term" value="F:methyltransferase activity"/>
    <property type="evidence" value="ECO:0007669"/>
    <property type="project" value="UniProtKB-KW"/>
</dbReference>
<keyword evidence="1" id="KW-0489">Methyltransferase</keyword>
<evidence type="ECO:0000313" key="1">
    <source>
        <dbReference type="EMBL" id="MBC8569006.1"/>
    </source>
</evidence>
<reference evidence="1" key="1">
    <citation type="submission" date="2020-08" db="EMBL/GenBank/DDBJ databases">
        <title>Genome public.</title>
        <authorList>
            <person name="Liu C."/>
            <person name="Sun Q."/>
        </authorList>
    </citation>
    <scope>NUCLEOTIDE SEQUENCE</scope>
    <source>
        <strain evidence="1">NSJ-24</strain>
    </source>
</reference>
<gene>
    <name evidence="1" type="ORF">H8692_09590</name>
</gene>
<accession>A0A926EBM4</accession>
<protein>
    <submittedName>
        <fullName evidence="1">SAM-dependent methyltransferase</fullName>
    </submittedName>
</protein>
<comment type="caution">
    <text evidence="1">The sequence shown here is derived from an EMBL/GenBank/DDBJ whole genome shotgun (WGS) entry which is preliminary data.</text>
</comment>
<name>A0A926EBM4_9FIRM</name>